<name>A0A7W7P274_PSENT</name>
<organism evidence="2 3">
    <name type="scientific">Pseudomonas nitroreducens</name>
    <dbReference type="NCBI Taxonomy" id="46680"/>
    <lineage>
        <taxon>Bacteria</taxon>
        <taxon>Pseudomonadati</taxon>
        <taxon>Pseudomonadota</taxon>
        <taxon>Gammaproteobacteria</taxon>
        <taxon>Pseudomonadales</taxon>
        <taxon>Pseudomonadaceae</taxon>
        <taxon>Pseudomonas</taxon>
    </lineage>
</organism>
<comment type="caution">
    <text evidence="2">The sequence shown here is derived from an EMBL/GenBank/DDBJ whole genome shotgun (WGS) entry which is preliminary data.</text>
</comment>
<dbReference type="GO" id="GO:0003677">
    <property type="term" value="F:DNA binding"/>
    <property type="evidence" value="ECO:0007669"/>
    <property type="project" value="InterPro"/>
</dbReference>
<dbReference type="SUPFAM" id="SSF46689">
    <property type="entry name" value="Homeodomain-like"/>
    <property type="match status" value="1"/>
</dbReference>
<dbReference type="RefSeq" id="WP_184592579.1">
    <property type="nucleotide sequence ID" value="NZ_JACHLI010000017.1"/>
</dbReference>
<dbReference type="GO" id="GO:0004803">
    <property type="term" value="F:transposase activity"/>
    <property type="evidence" value="ECO:0007669"/>
    <property type="project" value="InterPro"/>
</dbReference>
<dbReference type="InterPro" id="IPR009057">
    <property type="entry name" value="Homeodomain-like_sf"/>
</dbReference>
<protein>
    <submittedName>
        <fullName evidence="2">Transposase</fullName>
    </submittedName>
</protein>
<gene>
    <name evidence="2" type="ORF">HNP46_004161</name>
</gene>
<evidence type="ECO:0000256" key="1">
    <source>
        <dbReference type="ARBA" id="ARBA00009964"/>
    </source>
</evidence>
<dbReference type="EMBL" id="JACHLI010000017">
    <property type="protein sequence ID" value="MBB4865281.1"/>
    <property type="molecule type" value="Genomic_DNA"/>
</dbReference>
<evidence type="ECO:0000313" key="2">
    <source>
        <dbReference type="EMBL" id="MBB4865281.1"/>
    </source>
</evidence>
<comment type="similarity">
    <text evidence="1">Belongs to the transposase 8 family.</text>
</comment>
<evidence type="ECO:0000313" key="3">
    <source>
        <dbReference type="Proteomes" id="UP000566995"/>
    </source>
</evidence>
<proteinExistence type="inferred from homology"/>
<reference evidence="2 3" key="1">
    <citation type="submission" date="2020-08" db="EMBL/GenBank/DDBJ databases">
        <title>Functional genomics of gut bacteria from endangered species of beetles.</title>
        <authorList>
            <person name="Carlos-Shanley C."/>
        </authorList>
    </citation>
    <scope>NUCLEOTIDE SEQUENCE [LARGE SCALE GENOMIC DNA]</scope>
    <source>
        <strain evidence="2 3">S00179</strain>
    </source>
</reference>
<dbReference type="InterPro" id="IPR002514">
    <property type="entry name" value="Transposase_8"/>
</dbReference>
<dbReference type="GO" id="GO:0006313">
    <property type="term" value="P:DNA transposition"/>
    <property type="evidence" value="ECO:0007669"/>
    <property type="project" value="InterPro"/>
</dbReference>
<dbReference type="NCBIfam" id="NF047595">
    <property type="entry name" value="IS66_ISRel24_TnpA"/>
    <property type="match status" value="1"/>
</dbReference>
<sequence>MTTDDLSYLPLTVTRVVHGKRRFDPDDKRRLIQACLLPGVSISGMALRAGINANQLHKWILRHKRQASSAFVPVVTTGAHAELTSARSYSAVSTHPGIEISSPTSPKPARLAAQLPNGARIELECGGQDVALVRALIEALGAI</sequence>
<dbReference type="Pfam" id="PF01527">
    <property type="entry name" value="HTH_Tnp_1"/>
    <property type="match status" value="1"/>
</dbReference>
<accession>A0A7W7P274</accession>
<dbReference type="AlphaFoldDB" id="A0A7W7P274"/>
<dbReference type="Proteomes" id="UP000566995">
    <property type="component" value="Unassembled WGS sequence"/>
</dbReference>